<organism evidence="2 3">
    <name type="scientific">Phytophthora fragariae</name>
    <dbReference type="NCBI Taxonomy" id="53985"/>
    <lineage>
        <taxon>Eukaryota</taxon>
        <taxon>Sar</taxon>
        <taxon>Stramenopiles</taxon>
        <taxon>Oomycota</taxon>
        <taxon>Peronosporomycetes</taxon>
        <taxon>Peronosporales</taxon>
        <taxon>Peronosporaceae</taxon>
        <taxon>Phytophthora</taxon>
    </lineage>
</organism>
<dbReference type="Proteomes" id="UP000440367">
    <property type="component" value="Unassembled WGS sequence"/>
</dbReference>
<dbReference type="Proteomes" id="UP000488956">
    <property type="component" value="Unassembled WGS sequence"/>
</dbReference>
<dbReference type="EMBL" id="QXFX01009033">
    <property type="protein sequence ID" value="KAE9055019.1"/>
    <property type="molecule type" value="Genomic_DNA"/>
</dbReference>
<feature type="non-terminal residue" evidence="2">
    <location>
        <position position="1"/>
    </location>
</feature>
<evidence type="ECO:0000313" key="3">
    <source>
        <dbReference type="Proteomes" id="UP000440367"/>
    </source>
</evidence>
<sequence length="56" mass="5985">GGSAGLEEGFYLHLSMHRRGSGLLWCPRNCPKRAGGPLNGVFQICSGPFSTEANHL</sequence>
<comment type="caution">
    <text evidence="2">The sequence shown here is derived from an EMBL/GenBank/DDBJ whole genome shotgun (WGS) entry which is preliminary data.</text>
</comment>
<dbReference type="AlphaFoldDB" id="A0A6A3V1B8"/>
<name>A0A6A3V1B8_9STRA</name>
<proteinExistence type="predicted"/>
<evidence type="ECO:0000313" key="1">
    <source>
        <dbReference type="EMBL" id="KAE9055019.1"/>
    </source>
</evidence>
<gene>
    <name evidence="2" type="ORF">PF002_g32974</name>
    <name evidence="1" type="ORF">PF010_g32301</name>
</gene>
<accession>A0A6A3V1B8</accession>
<evidence type="ECO:0000313" key="2">
    <source>
        <dbReference type="EMBL" id="KAE9158961.1"/>
    </source>
</evidence>
<reference evidence="2 3" key="1">
    <citation type="submission" date="2018-08" db="EMBL/GenBank/DDBJ databases">
        <title>Genomic investigation of the strawberry pathogen Phytophthora fragariae indicates pathogenicity is determined by transcriptional variation in three key races.</title>
        <authorList>
            <person name="Adams T.M."/>
            <person name="Armitage A.D."/>
            <person name="Sobczyk M.K."/>
            <person name="Bates H.J."/>
            <person name="Dunwell J.M."/>
            <person name="Nellist C.F."/>
            <person name="Harrison R.J."/>
        </authorList>
    </citation>
    <scope>NUCLEOTIDE SEQUENCE [LARGE SCALE GENOMIC DNA]</scope>
    <source>
        <strain evidence="2 3">BC-1</strain>
        <strain evidence="1 4">ONT-3</strain>
    </source>
</reference>
<protein>
    <submittedName>
        <fullName evidence="2">Uncharacterized protein</fullName>
    </submittedName>
</protein>
<evidence type="ECO:0000313" key="4">
    <source>
        <dbReference type="Proteomes" id="UP000488956"/>
    </source>
</evidence>
<dbReference type="EMBL" id="QXGD01008621">
    <property type="protein sequence ID" value="KAE9158961.1"/>
    <property type="molecule type" value="Genomic_DNA"/>
</dbReference>